<dbReference type="RefSeq" id="WP_163065684.1">
    <property type="nucleotide sequence ID" value="NZ_CP048649.1"/>
</dbReference>
<dbReference type="InterPro" id="IPR036390">
    <property type="entry name" value="WH_DNA-bd_sf"/>
</dbReference>
<dbReference type="Gene3D" id="1.10.10.10">
    <property type="entry name" value="Winged helix-like DNA-binding domain superfamily/Winged helix DNA-binding domain"/>
    <property type="match status" value="1"/>
</dbReference>
<protein>
    <submittedName>
        <fullName evidence="2">Winged helix-turn-helix transcriptional regulator</fullName>
    </submittedName>
</protein>
<feature type="domain" description="HTH marR-type" evidence="1">
    <location>
        <begin position="1"/>
        <end position="142"/>
    </location>
</feature>
<proteinExistence type="predicted"/>
<dbReference type="GO" id="GO:0003700">
    <property type="term" value="F:DNA-binding transcription factor activity"/>
    <property type="evidence" value="ECO:0007669"/>
    <property type="project" value="InterPro"/>
</dbReference>
<evidence type="ECO:0000313" key="3">
    <source>
        <dbReference type="Proteomes" id="UP000466848"/>
    </source>
</evidence>
<dbReference type="SUPFAM" id="SSF46785">
    <property type="entry name" value="Winged helix' DNA-binding domain"/>
    <property type="match status" value="1"/>
</dbReference>
<dbReference type="SMART" id="SM00347">
    <property type="entry name" value="HTH_MARR"/>
    <property type="match status" value="1"/>
</dbReference>
<dbReference type="InterPro" id="IPR036388">
    <property type="entry name" value="WH-like_DNA-bd_sf"/>
</dbReference>
<gene>
    <name evidence="2" type="ORF">Ami103574_05565</name>
</gene>
<keyword evidence="3" id="KW-1185">Reference proteome</keyword>
<dbReference type="InterPro" id="IPR000835">
    <property type="entry name" value="HTH_MarR-typ"/>
</dbReference>
<dbReference type="PANTHER" id="PTHR33164:SF105">
    <property type="entry name" value="TRANSCRIPTIONAL REPRESSOR PROTEIN-RELATED"/>
    <property type="match status" value="1"/>
</dbReference>
<dbReference type="Proteomes" id="UP000466848">
    <property type="component" value="Chromosome"/>
</dbReference>
<evidence type="ECO:0000259" key="1">
    <source>
        <dbReference type="PROSITE" id="PS50995"/>
    </source>
</evidence>
<reference evidence="2 3" key="1">
    <citation type="submission" date="2020-02" db="EMBL/GenBank/DDBJ databases">
        <authorList>
            <person name="Kim Y.B."/>
            <person name="Roh S.W."/>
        </authorList>
    </citation>
    <scope>NUCLEOTIDE SEQUENCE [LARGE SCALE GENOMIC DNA]</scope>
    <source>
        <strain evidence="2 3">DSM 103574</strain>
    </source>
</reference>
<name>A0A858BS80_9FIRM</name>
<dbReference type="EMBL" id="CP048649">
    <property type="protein sequence ID" value="QIB68821.1"/>
    <property type="molecule type" value="Genomic_DNA"/>
</dbReference>
<dbReference type="Pfam" id="PF01047">
    <property type="entry name" value="MarR"/>
    <property type="match status" value="1"/>
</dbReference>
<accession>A0A858BS80</accession>
<evidence type="ECO:0000313" key="2">
    <source>
        <dbReference type="EMBL" id="QIB68821.1"/>
    </source>
</evidence>
<dbReference type="AlphaFoldDB" id="A0A858BS80"/>
<dbReference type="KEGG" id="abut:Ami103574_05565"/>
<dbReference type="PANTHER" id="PTHR33164">
    <property type="entry name" value="TRANSCRIPTIONAL REGULATOR, MARR FAMILY"/>
    <property type="match status" value="1"/>
</dbReference>
<dbReference type="PROSITE" id="PS50995">
    <property type="entry name" value="HTH_MARR_2"/>
    <property type="match status" value="1"/>
</dbReference>
<sequence>MNKQQQRKTSSPCNCLNIRRASHTLTEVYDEFLDPCGLTVSQFSLLRHVNFLGPISVSALSNVMRLDRTTLVRNLKPLEKIGLVEDRSTEGSRNRQLALSPKGQKACGQAEVLWQKAQCFTEEYLGKENLQLFTELLIKIESLRP</sequence>
<dbReference type="GO" id="GO:0006950">
    <property type="term" value="P:response to stress"/>
    <property type="evidence" value="ECO:0007669"/>
    <property type="project" value="TreeGrafter"/>
</dbReference>
<dbReference type="InterPro" id="IPR039422">
    <property type="entry name" value="MarR/SlyA-like"/>
</dbReference>
<organism evidence="2 3">
    <name type="scientific">Aminipila butyrica</name>
    <dbReference type="NCBI Taxonomy" id="433296"/>
    <lineage>
        <taxon>Bacteria</taxon>
        <taxon>Bacillati</taxon>
        <taxon>Bacillota</taxon>
        <taxon>Clostridia</taxon>
        <taxon>Peptostreptococcales</taxon>
        <taxon>Anaerovoracaceae</taxon>
        <taxon>Aminipila</taxon>
    </lineage>
</organism>